<keyword evidence="10" id="KW-1185">Reference proteome</keyword>
<reference evidence="9" key="1">
    <citation type="submission" date="2021-01" db="UniProtKB">
        <authorList>
            <consortium name="EnsemblMetazoa"/>
        </authorList>
    </citation>
    <scope>IDENTIFICATION</scope>
</reference>
<feature type="domain" description="Ras-GEF" evidence="6">
    <location>
        <begin position="1118"/>
        <end position="1350"/>
    </location>
</feature>
<proteinExistence type="predicted"/>
<dbReference type="Pfam" id="PF22697">
    <property type="entry name" value="SOS1_NGEF_PH"/>
    <property type="match status" value="1"/>
</dbReference>
<evidence type="ECO:0000256" key="3">
    <source>
        <dbReference type="SAM" id="Coils"/>
    </source>
</evidence>
<dbReference type="Pfam" id="PF00617">
    <property type="entry name" value="RasGEF"/>
    <property type="match status" value="1"/>
</dbReference>
<dbReference type="PROSITE" id="PS50009">
    <property type="entry name" value="RASGEF_CAT"/>
    <property type="match status" value="1"/>
</dbReference>
<keyword evidence="3" id="KW-0175">Coiled coil</keyword>
<dbReference type="SUPFAM" id="SSF50729">
    <property type="entry name" value="PH domain-like"/>
    <property type="match status" value="2"/>
</dbReference>
<evidence type="ECO:0000259" key="8">
    <source>
        <dbReference type="PROSITE" id="PS50212"/>
    </source>
</evidence>
<dbReference type="InterPro" id="IPR000219">
    <property type="entry name" value="DH_dom"/>
</dbReference>
<dbReference type="Gene3D" id="1.20.870.10">
    <property type="entry name" value="Son of sevenless (SoS) protein Chain: S domain 1"/>
    <property type="match status" value="1"/>
</dbReference>
<feature type="domain" description="N-terminal Ras-GEF" evidence="8">
    <location>
        <begin position="627"/>
        <end position="740"/>
    </location>
</feature>
<feature type="region of interest" description="Disordered" evidence="4">
    <location>
        <begin position="949"/>
        <end position="972"/>
    </location>
</feature>
<protein>
    <submittedName>
        <fullName evidence="9">Uncharacterized protein</fullName>
    </submittedName>
</protein>
<dbReference type="SUPFAM" id="SSF48065">
    <property type="entry name" value="DBL homology domain (DH-domain)"/>
    <property type="match status" value="1"/>
</dbReference>
<evidence type="ECO:0000256" key="4">
    <source>
        <dbReference type="SAM" id="MobiDB-lite"/>
    </source>
</evidence>
<dbReference type="PANTHER" id="PTHR23113:SF99">
    <property type="entry name" value="RASGEF DOMAIN-CONTAINING PROTEIN"/>
    <property type="match status" value="1"/>
</dbReference>
<dbReference type="Proteomes" id="UP000594262">
    <property type="component" value="Unplaced"/>
</dbReference>
<dbReference type="SMART" id="SM00147">
    <property type="entry name" value="RasGEF"/>
    <property type="match status" value="1"/>
</dbReference>
<keyword evidence="1 2" id="KW-0344">Guanine-nucleotide releasing factor</keyword>
<evidence type="ECO:0000256" key="2">
    <source>
        <dbReference type="PROSITE-ProRule" id="PRU00168"/>
    </source>
</evidence>
<dbReference type="PROSITE" id="PS50003">
    <property type="entry name" value="PH_DOMAIN"/>
    <property type="match status" value="1"/>
</dbReference>
<name>A0A7M5V4A2_9CNID</name>
<dbReference type="PROSITE" id="PS50096">
    <property type="entry name" value="IQ"/>
    <property type="match status" value="1"/>
</dbReference>
<dbReference type="InterPro" id="IPR055251">
    <property type="entry name" value="SOS1_NGEF_PH"/>
</dbReference>
<dbReference type="Gene3D" id="1.20.900.10">
    <property type="entry name" value="Dbl homology (DH) domain"/>
    <property type="match status" value="1"/>
</dbReference>
<dbReference type="CDD" id="cd00155">
    <property type="entry name" value="RasGEF"/>
    <property type="match status" value="1"/>
</dbReference>
<dbReference type="PANTHER" id="PTHR23113">
    <property type="entry name" value="GUANINE NUCLEOTIDE EXCHANGE FACTOR"/>
    <property type="match status" value="1"/>
</dbReference>
<dbReference type="CDD" id="cd00160">
    <property type="entry name" value="RhoGEF"/>
    <property type="match status" value="1"/>
</dbReference>
<dbReference type="Gene3D" id="1.10.840.10">
    <property type="entry name" value="Ras guanine-nucleotide exchange factors catalytic domain"/>
    <property type="match status" value="1"/>
</dbReference>
<evidence type="ECO:0000313" key="10">
    <source>
        <dbReference type="Proteomes" id="UP000594262"/>
    </source>
</evidence>
<dbReference type="InterPro" id="IPR035899">
    <property type="entry name" value="DBL_dom_sf"/>
</dbReference>
<dbReference type="PROSITE" id="PS50010">
    <property type="entry name" value="DH_2"/>
    <property type="match status" value="1"/>
</dbReference>
<dbReference type="PROSITE" id="PS00720">
    <property type="entry name" value="RASGEF"/>
    <property type="match status" value="1"/>
</dbReference>
<dbReference type="InterPro" id="IPR000651">
    <property type="entry name" value="Ras-like_Gua-exchang_fac_N"/>
</dbReference>
<evidence type="ECO:0000256" key="1">
    <source>
        <dbReference type="ARBA" id="ARBA00022658"/>
    </source>
</evidence>
<dbReference type="InterPro" id="IPR001895">
    <property type="entry name" value="RASGEF_cat_dom"/>
</dbReference>
<dbReference type="SUPFAM" id="SSF48366">
    <property type="entry name" value="Ras GEF"/>
    <property type="match status" value="1"/>
</dbReference>
<dbReference type="RefSeq" id="XP_066931284.1">
    <property type="nucleotide sequence ID" value="XM_067075183.1"/>
</dbReference>
<accession>A0A7M5V4A2</accession>
<dbReference type="GO" id="GO:0007265">
    <property type="term" value="P:Ras protein signal transduction"/>
    <property type="evidence" value="ECO:0007669"/>
    <property type="project" value="TreeGrafter"/>
</dbReference>
<feature type="coiled-coil region" evidence="3">
    <location>
        <begin position="153"/>
        <end position="180"/>
    </location>
</feature>
<evidence type="ECO:0000313" key="9">
    <source>
        <dbReference type="EnsemblMetazoa" id="CLYHEMP009586.1"/>
    </source>
</evidence>
<evidence type="ECO:0000259" key="7">
    <source>
        <dbReference type="PROSITE" id="PS50010"/>
    </source>
</evidence>
<evidence type="ECO:0000259" key="6">
    <source>
        <dbReference type="PROSITE" id="PS50009"/>
    </source>
</evidence>
<feature type="domain" description="PH" evidence="5">
    <location>
        <begin position="20"/>
        <end position="125"/>
    </location>
</feature>
<sequence>MANLIEDQKISEIIQRSKLSPTFAGCLKRLTRERKWIDRYCLLYQNFLIEFEDQCCLKATCLIPLEHYQAKRMEINNIDDIYKQNVFYLCDISQKMLMLKQNEVYRANDETSCRDWVDAINQSSYAVLKSMKEELEYRNVHLLSVIESERETKWKLEEFAQEQRNQLESLRKEIPAMISKKVDEALQQNEPSTKESDDLIKIKKIQSFFRGLICRRRWHSIVQDYIRSPHAESMRKRNCVVFQLVRSEEEYVECLSILVSAFYRPCKMAASSKNKPLSHDEVNSIFLNSETLMFLHQIFLKGLQTRMESWPKVVLGDLFDMLLPMLSIYQEYVRNHHYSLQTLSDCKQRSSFRKTLKSLENSTVAGNRTLDTFLTYPMHRIPKYIAAIQKLLALTQYDHVERVALEHSQSVLEELSSVMHDEVSETENIRKNLCIERMFTESCDFLLNTDEILIRQGVLLQLTMDYQNGKKLARKKSAETKTESVRHCFLFSQMFLVATRVSGGKLQLINKGKFMLKNATLIEDIVDEDIDFINFPRASRHASLAFKLVVSDKDESAHKLILMAASPSDKAAWTSDISQCKENLRNPSEEETVSVQSRRSLLSIRADTTLTTDAVDIKYSRALDSCRLPRIQYATVQRLLGRLLDVRFLSVEFLNTFLTTHSIFTTSSILMETIIEFYYARASCTGSGVKDSIRLDYDDHSKVRALSPSNSLLPPLSLANRRHSSPSIFTDVMETNHHKTVDKTEIMKLRTLSVGYPKHTCGDSQDAMSYPIHPTLSFSTTKSSIKSSRSSNLSSSSNFCLSPREIESPSVSPSFKHAEPLKTNNSVINTKIIKLTSPPKNRSEMKQSRYKPTKIGPVDLVETSMSGSKGLNIDLPKDEVVKEPKKSKIKRATEKQLLSPNNANYLNKIFKFEPQRFDCNNNGGSGGSHGNCSGDDEIASINARVGPLSPLRSGEFQRSPSPRSPLKTPPTPGVVVTSYRLSQKRSSITNAAIAFAAATAGATISPAASPKSGFKFRFSLKFTDTEDGNIVTKRVLKILKHWVTKQPETIQRNKELKNKLENFLLKLIQMDDTAPIERKLANSILKSLVAGEQSFKKNLLNVEILPSVEASSTFDQTSTLVIAEQMTLLDHILLKEIPSKEFLGATWMKDGKQKRAKNIMDAINQFNVTSRLVSTEILSRPTPALRASVIEKWTVVADMCRCLHNFNSVLAIITSFTSSAIFRLKKTWEKVSKQTQILIEKLKTIVSADGRFRNMREALKCCDPPSVPYLGFYLTDLASIEEQTSVIRESSLVNFAKMRMITNVIQEIRFYQSSSYMIEKNEKIMAYLMCVKHVKDEDRIYKLSLDLERKNSHAANKLKFAFHFGQ</sequence>
<dbReference type="InterPro" id="IPR023578">
    <property type="entry name" value="Ras_GEF_dom_sf"/>
</dbReference>
<dbReference type="InterPro" id="IPR011993">
    <property type="entry name" value="PH-like_dom_sf"/>
</dbReference>
<dbReference type="Pfam" id="PF00621">
    <property type="entry name" value="RhoGEF"/>
    <property type="match status" value="1"/>
</dbReference>
<dbReference type="InterPro" id="IPR036964">
    <property type="entry name" value="RASGEF_cat_dom_sf"/>
</dbReference>
<dbReference type="InterPro" id="IPR008937">
    <property type="entry name" value="Ras-like_GEF"/>
</dbReference>
<dbReference type="SMART" id="SM00233">
    <property type="entry name" value="PH"/>
    <property type="match status" value="2"/>
</dbReference>
<dbReference type="PROSITE" id="PS50212">
    <property type="entry name" value="RASGEF_NTER"/>
    <property type="match status" value="1"/>
</dbReference>
<dbReference type="Gene3D" id="2.30.29.30">
    <property type="entry name" value="Pleckstrin-homology domain (PH domain)/Phosphotyrosine-binding domain (PTB)"/>
    <property type="match status" value="2"/>
</dbReference>
<dbReference type="GO" id="GO:0005886">
    <property type="term" value="C:plasma membrane"/>
    <property type="evidence" value="ECO:0007669"/>
    <property type="project" value="TreeGrafter"/>
</dbReference>
<dbReference type="GO" id="GO:0005085">
    <property type="term" value="F:guanyl-nucleotide exchange factor activity"/>
    <property type="evidence" value="ECO:0007669"/>
    <property type="project" value="UniProtKB-KW"/>
</dbReference>
<dbReference type="OrthoDB" id="10254377at2759"/>
<dbReference type="InterPro" id="IPR019804">
    <property type="entry name" value="Ras_G-nucl-exch_fac_CS"/>
</dbReference>
<dbReference type="InterPro" id="IPR001849">
    <property type="entry name" value="PH_domain"/>
</dbReference>
<evidence type="ECO:0000259" key="5">
    <source>
        <dbReference type="PROSITE" id="PS50003"/>
    </source>
</evidence>
<dbReference type="SMART" id="SM00325">
    <property type="entry name" value="RhoGEF"/>
    <property type="match status" value="1"/>
</dbReference>
<organism evidence="9 10">
    <name type="scientific">Clytia hemisphaerica</name>
    <dbReference type="NCBI Taxonomy" id="252671"/>
    <lineage>
        <taxon>Eukaryota</taxon>
        <taxon>Metazoa</taxon>
        <taxon>Cnidaria</taxon>
        <taxon>Hydrozoa</taxon>
        <taxon>Hydroidolina</taxon>
        <taxon>Leptothecata</taxon>
        <taxon>Obeliida</taxon>
        <taxon>Clytiidae</taxon>
        <taxon>Clytia</taxon>
    </lineage>
</organism>
<dbReference type="Pfam" id="PF00618">
    <property type="entry name" value="RasGEF_N"/>
    <property type="match status" value="1"/>
</dbReference>
<dbReference type="EnsemblMetazoa" id="CLYHEMT009586.1">
    <property type="protein sequence ID" value="CLYHEMP009586.1"/>
    <property type="gene ID" value="CLYHEMG009586"/>
</dbReference>
<feature type="domain" description="DH" evidence="7">
    <location>
        <begin position="236"/>
        <end position="422"/>
    </location>
</feature>
<dbReference type="Pfam" id="PF00169">
    <property type="entry name" value="PH"/>
    <property type="match status" value="1"/>
</dbReference>
<dbReference type="GeneID" id="136819026"/>